<dbReference type="PROSITE" id="PS01187">
    <property type="entry name" value="EGF_CA"/>
    <property type="match status" value="2"/>
</dbReference>
<accession>A0AAD9ITF9</accession>
<keyword evidence="9" id="KW-1185">Reference proteome</keyword>
<reference evidence="8" key="1">
    <citation type="journal article" date="2023" name="Mol. Biol. Evol.">
        <title>Third-Generation Sequencing Reveals the Adaptive Role of the Epigenome in Three Deep-Sea Polychaetes.</title>
        <authorList>
            <person name="Perez M."/>
            <person name="Aroh O."/>
            <person name="Sun Y."/>
            <person name="Lan Y."/>
            <person name="Juniper S.K."/>
            <person name="Young C.R."/>
            <person name="Angers B."/>
            <person name="Qian P.Y."/>
        </authorList>
    </citation>
    <scope>NUCLEOTIDE SEQUENCE</scope>
    <source>
        <strain evidence="8">P08H-3</strain>
    </source>
</reference>
<dbReference type="PROSITE" id="PS01186">
    <property type="entry name" value="EGF_2"/>
    <property type="match status" value="3"/>
</dbReference>
<feature type="domain" description="EGF-like" evidence="7">
    <location>
        <begin position="27"/>
        <end position="65"/>
    </location>
</feature>
<dbReference type="InterPro" id="IPR000742">
    <property type="entry name" value="EGF"/>
</dbReference>
<dbReference type="Pfam" id="PF00008">
    <property type="entry name" value="EGF"/>
    <property type="match status" value="2"/>
</dbReference>
<evidence type="ECO:0000313" key="8">
    <source>
        <dbReference type="EMBL" id="KAK2140283.1"/>
    </source>
</evidence>
<dbReference type="InterPro" id="IPR049883">
    <property type="entry name" value="NOTCH1_EGF-like"/>
</dbReference>
<evidence type="ECO:0000256" key="2">
    <source>
        <dbReference type="ARBA" id="ARBA00022729"/>
    </source>
</evidence>
<feature type="disulfide bond" evidence="6">
    <location>
        <begin position="99"/>
        <end position="108"/>
    </location>
</feature>
<evidence type="ECO:0000313" key="9">
    <source>
        <dbReference type="Proteomes" id="UP001208570"/>
    </source>
</evidence>
<dbReference type="PROSITE" id="PS00022">
    <property type="entry name" value="EGF_1"/>
    <property type="match status" value="2"/>
</dbReference>
<name>A0AAD9ITF9_9ANNE</name>
<comment type="caution">
    <text evidence="8">The sequence shown here is derived from an EMBL/GenBank/DDBJ whole genome shotgun (WGS) entry which is preliminary data.</text>
</comment>
<feature type="disulfide bond" evidence="6">
    <location>
        <begin position="137"/>
        <end position="146"/>
    </location>
</feature>
<dbReference type="Gene3D" id="2.10.25.10">
    <property type="entry name" value="Laminin"/>
    <property type="match status" value="3"/>
</dbReference>
<keyword evidence="5" id="KW-0325">Glycoprotein</keyword>
<dbReference type="EMBL" id="JAODUP010001405">
    <property type="protein sequence ID" value="KAK2140283.1"/>
    <property type="molecule type" value="Genomic_DNA"/>
</dbReference>
<dbReference type="PROSITE" id="PS00010">
    <property type="entry name" value="ASX_HYDROXYL"/>
    <property type="match status" value="3"/>
</dbReference>
<evidence type="ECO:0000256" key="1">
    <source>
        <dbReference type="ARBA" id="ARBA00022536"/>
    </source>
</evidence>
<dbReference type="FunFam" id="2.10.25.10:FF:000142">
    <property type="entry name" value="Crumbs cell polarity complex component 2"/>
    <property type="match status" value="1"/>
</dbReference>
<keyword evidence="3" id="KW-0677">Repeat</keyword>
<sequence length="250" mass="28171">MATTKVVKIVFKVKCFSGWTGSLCDTDIDECTSNPCGNHSTCENLPGTYQCKCDSGYKSTTKGCEEINDCLEENGVLRTSNPCNNGTCVDQLMNFTCQCLPGYTGQLCLQNEDDCVNHTCRHNSKCIDGINSYSCKCTEGFFGPRCAKYAWSEIPVEDNNDDNYFSYAGTLLVTSEIWSDDLKDPQTERYKDLYHKTIYNVIISSAEKVHLLLTCGHFKNLISLSLICRSNLSIRPWTFTPKEFIKMCER</sequence>
<dbReference type="Proteomes" id="UP001208570">
    <property type="component" value="Unassembled WGS sequence"/>
</dbReference>
<dbReference type="InterPro" id="IPR018097">
    <property type="entry name" value="EGF_Ca-bd_CS"/>
</dbReference>
<feature type="domain" description="EGF-like" evidence="7">
    <location>
        <begin position="111"/>
        <end position="147"/>
    </location>
</feature>
<dbReference type="SMART" id="SM00179">
    <property type="entry name" value="EGF_CA"/>
    <property type="match status" value="3"/>
</dbReference>
<dbReference type="GO" id="GO:0005509">
    <property type="term" value="F:calcium ion binding"/>
    <property type="evidence" value="ECO:0007669"/>
    <property type="project" value="InterPro"/>
</dbReference>
<feature type="domain" description="EGF-like" evidence="7">
    <location>
        <begin position="66"/>
        <end position="109"/>
    </location>
</feature>
<dbReference type="GO" id="GO:0005112">
    <property type="term" value="F:Notch binding"/>
    <property type="evidence" value="ECO:0007669"/>
    <property type="project" value="TreeGrafter"/>
</dbReference>
<evidence type="ECO:0000256" key="4">
    <source>
        <dbReference type="ARBA" id="ARBA00023157"/>
    </source>
</evidence>
<dbReference type="PROSITE" id="PS50026">
    <property type="entry name" value="EGF_3"/>
    <property type="match status" value="3"/>
</dbReference>
<dbReference type="InterPro" id="IPR000152">
    <property type="entry name" value="EGF-type_Asp/Asn_hydroxyl_site"/>
</dbReference>
<dbReference type="GO" id="GO:0007219">
    <property type="term" value="P:Notch signaling pathway"/>
    <property type="evidence" value="ECO:0007669"/>
    <property type="project" value="TreeGrafter"/>
</dbReference>
<evidence type="ECO:0000256" key="5">
    <source>
        <dbReference type="ARBA" id="ARBA00023180"/>
    </source>
</evidence>
<dbReference type="Pfam" id="PF07645">
    <property type="entry name" value="EGF_CA"/>
    <property type="match status" value="1"/>
</dbReference>
<comment type="caution">
    <text evidence="6">Lacks conserved residue(s) required for the propagation of feature annotation.</text>
</comment>
<dbReference type="AlphaFoldDB" id="A0AAD9ITF9"/>
<evidence type="ECO:0000259" key="7">
    <source>
        <dbReference type="PROSITE" id="PS50026"/>
    </source>
</evidence>
<dbReference type="CDD" id="cd00054">
    <property type="entry name" value="EGF_CA"/>
    <property type="match status" value="3"/>
</dbReference>
<proteinExistence type="predicted"/>
<gene>
    <name evidence="8" type="ORF">LSH36_1402g00006</name>
</gene>
<protein>
    <recommendedName>
        <fullName evidence="7">EGF-like domain-containing protein</fullName>
    </recommendedName>
</protein>
<keyword evidence="4 6" id="KW-1015">Disulfide bond</keyword>
<dbReference type="FunFam" id="2.10.25.10:FF:000038">
    <property type="entry name" value="Fibrillin 2"/>
    <property type="match status" value="1"/>
</dbReference>
<dbReference type="SMART" id="SM00181">
    <property type="entry name" value="EGF"/>
    <property type="match status" value="3"/>
</dbReference>
<organism evidence="8 9">
    <name type="scientific">Paralvinella palmiformis</name>
    <dbReference type="NCBI Taxonomy" id="53620"/>
    <lineage>
        <taxon>Eukaryota</taxon>
        <taxon>Metazoa</taxon>
        <taxon>Spiralia</taxon>
        <taxon>Lophotrochozoa</taxon>
        <taxon>Annelida</taxon>
        <taxon>Polychaeta</taxon>
        <taxon>Sedentaria</taxon>
        <taxon>Canalipalpata</taxon>
        <taxon>Terebellida</taxon>
        <taxon>Terebelliformia</taxon>
        <taxon>Alvinellidae</taxon>
        <taxon>Paralvinella</taxon>
    </lineage>
</organism>
<dbReference type="SUPFAM" id="SSF57196">
    <property type="entry name" value="EGF/Laminin"/>
    <property type="match status" value="3"/>
</dbReference>
<evidence type="ECO:0000256" key="6">
    <source>
        <dbReference type="PROSITE-ProRule" id="PRU00076"/>
    </source>
</evidence>
<evidence type="ECO:0000256" key="3">
    <source>
        <dbReference type="ARBA" id="ARBA00022737"/>
    </source>
</evidence>
<dbReference type="PANTHER" id="PTHR12916">
    <property type="entry name" value="CYTOCHROME C OXIDASE POLYPEPTIDE VIC-2"/>
    <property type="match status" value="1"/>
</dbReference>
<dbReference type="InterPro" id="IPR001881">
    <property type="entry name" value="EGF-like_Ca-bd_dom"/>
</dbReference>
<dbReference type="FunFam" id="2.10.25.10:FF:000006">
    <property type="entry name" value="Versican core protein-like isoform 1"/>
    <property type="match status" value="1"/>
</dbReference>
<keyword evidence="2" id="KW-0732">Signal</keyword>
<dbReference type="PRINTS" id="PR00010">
    <property type="entry name" value="EGFBLOOD"/>
</dbReference>
<dbReference type="PANTHER" id="PTHR12916:SF4">
    <property type="entry name" value="UNINFLATABLE, ISOFORM C"/>
    <property type="match status" value="1"/>
</dbReference>
<keyword evidence="1 6" id="KW-0245">EGF-like domain</keyword>